<dbReference type="Proteomes" id="UP000317863">
    <property type="component" value="Unassembled WGS sequence"/>
</dbReference>
<evidence type="ECO:0000256" key="4">
    <source>
        <dbReference type="ARBA" id="ARBA00022618"/>
    </source>
</evidence>
<dbReference type="PANTHER" id="PTHR35794">
    <property type="entry name" value="CELL DIVISION PROTEIN DIVIVA"/>
    <property type="match status" value="1"/>
</dbReference>
<evidence type="ECO:0000313" key="9">
    <source>
        <dbReference type="Proteomes" id="UP000317863"/>
    </source>
</evidence>
<comment type="similarity">
    <text evidence="2">Belongs to the DivIVA family.</text>
</comment>
<name>A0A544QUU0_9FIRM</name>
<dbReference type="Gene3D" id="6.10.250.660">
    <property type="match status" value="1"/>
</dbReference>
<dbReference type="PANTHER" id="PTHR35794:SF2">
    <property type="entry name" value="CELL DIVISION PROTEIN DIVIVA"/>
    <property type="match status" value="1"/>
</dbReference>
<dbReference type="GO" id="GO:0005737">
    <property type="term" value="C:cytoplasm"/>
    <property type="evidence" value="ECO:0007669"/>
    <property type="project" value="UniProtKB-SubCell"/>
</dbReference>
<dbReference type="AlphaFoldDB" id="A0A544QUU0"/>
<gene>
    <name evidence="8" type="ORF">EXD82_06490</name>
</gene>
<keyword evidence="9" id="KW-1185">Reference proteome</keyword>
<evidence type="ECO:0000256" key="5">
    <source>
        <dbReference type="ARBA" id="ARBA00023054"/>
    </source>
</evidence>
<evidence type="ECO:0000256" key="7">
    <source>
        <dbReference type="SAM" id="Coils"/>
    </source>
</evidence>
<evidence type="ECO:0000256" key="6">
    <source>
        <dbReference type="ARBA" id="ARBA00023306"/>
    </source>
</evidence>
<proteinExistence type="inferred from homology"/>
<comment type="caution">
    <text evidence="8">The sequence shown here is derived from an EMBL/GenBank/DDBJ whole genome shotgun (WGS) entry which is preliminary data.</text>
</comment>
<keyword evidence="5 7" id="KW-0175">Coiled coil</keyword>
<dbReference type="InterPro" id="IPR019933">
    <property type="entry name" value="DivIVA_domain"/>
</dbReference>
<evidence type="ECO:0000256" key="1">
    <source>
        <dbReference type="ARBA" id="ARBA00004496"/>
    </source>
</evidence>
<dbReference type="GO" id="GO:0051301">
    <property type="term" value="P:cell division"/>
    <property type="evidence" value="ECO:0007669"/>
    <property type="project" value="UniProtKB-KW"/>
</dbReference>
<evidence type="ECO:0000256" key="2">
    <source>
        <dbReference type="ARBA" id="ARBA00009008"/>
    </source>
</evidence>
<feature type="coiled-coil region" evidence="7">
    <location>
        <begin position="28"/>
        <end position="62"/>
    </location>
</feature>
<dbReference type="InterPro" id="IPR007793">
    <property type="entry name" value="DivIVA_fam"/>
</dbReference>
<dbReference type="EMBL" id="SGJB01000010">
    <property type="protein sequence ID" value="TQQ84449.1"/>
    <property type="molecule type" value="Genomic_DNA"/>
</dbReference>
<keyword evidence="3" id="KW-0963">Cytoplasm</keyword>
<dbReference type="OrthoDB" id="9815492at2"/>
<accession>A0A544QUU0</accession>
<keyword evidence="6" id="KW-0131">Cell cycle</keyword>
<comment type="subcellular location">
    <subcellularLocation>
        <location evidence="1">Cytoplasm</location>
    </subcellularLocation>
</comment>
<reference evidence="8 9" key="1">
    <citation type="submission" date="2019-02" db="EMBL/GenBank/DDBJ databases">
        <title>Peptostreptococcaceae bacterium ZHW00191 nov., a new bacterium isolated from the human gut.</title>
        <authorList>
            <person name="Zhou H.-W."/>
            <person name="Chen X.-J."/>
        </authorList>
    </citation>
    <scope>NUCLEOTIDE SEQUENCE [LARGE SCALE GENOMIC DNA]</scope>
    <source>
        <strain evidence="8 9">ZHW00191</strain>
    </source>
</reference>
<keyword evidence="4" id="KW-0132">Cell division</keyword>
<dbReference type="Pfam" id="PF05103">
    <property type="entry name" value="DivIVA"/>
    <property type="match status" value="1"/>
</dbReference>
<sequence length="207" mass="24341">MITPQEIEEKVFKKSVRGFNCDEVYDFLDRIKVDYESLMRENEALRERVKMYNEQLDKYTNIEDTLKETLITAQTAAEDTTSAANKKARIIVEEAEFRGKQRIDEANGRVIEIRKEYDNLLSEFKIFKNKFTALLEGELRNIDEMCSNIDTTLISKYEWRSAMESYDEEESMHDDGFEVEDDVHPTSAMEIEIKEEEKDSPESIFNI</sequence>
<evidence type="ECO:0000313" key="8">
    <source>
        <dbReference type="EMBL" id="TQQ84449.1"/>
    </source>
</evidence>
<dbReference type="NCBIfam" id="TIGR03544">
    <property type="entry name" value="DivI1A_domain"/>
    <property type="match status" value="1"/>
</dbReference>
<organism evidence="8 9">
    <name type="scientific">Peptacetobacter hominis</name>
    <dbReference type="NCBI Taxonomy" id="2743610"/>
    <lineage>
        <taxon>Bacteria</taxon>
        <taxon>Bacillati</taxon>
        <taxon>Bacillota</taxon>
        <taxon>Clostridia</taxon>
        <taxon>Peptostreptococcales</taxon>
        <taxon>Peptostreptococcaceae</taxon>
        <taxon>Peptacetobacter</taxon>
    </lineage>
</organism>
<evidence type="ECO:0000256" key="3">
    <source>
        <dbReference type="ARBA" id="ARBA00022490"/>
    </source>
</evidence>
<protein>
    <submittedName>
        <fullName evidence="8">DivIVA domain-containing protein</fullName>
    </submittedName>
</protein>
<dbReference type="RefSeq" id="WP_142536108.1">
    <property type="nucleotide sequence ID" value="NZ_SGJB01000010.1"/>
</dbReference>